<dbReference type="OrthoDB" id="9807770at2"/>
<sequence length="90" mass="10785">MYFTYIIECSDSTLYTGYTTDITYRIKKHNEGKAAKYTKFRVPVKLKYHEKFSTKSEAMKRERAIKKMSRQEKLNLIYKKQSNTLNLKSK</sequence>
<keyword evidence="4" id="KW-1185">Reference proteome</keyword>
<dbReference type="InParanoid" id="B2A134"/>
<organism evidence="3 4">
    <name type="scientific">Natranaerobius thermophilus (strain ATCC BAA-1301 / DSM 18059 / JW/NM-WN-LF)</name>
    <dbReference type="NCBI Taxonomy" id="457570"/>
    <lineage>
        <taxon>Bacteria</taxon>
        <taxon>Bacillati</taxon>
        <taxon>Bacillota</taxon>
        <taxon>Clostridia</taxon>
        <taxon>Natranaerobiales</taxon>
        <taxon>Natranaerobiaceae</taxon>
        <taxon>Natranaerobius</taxon>
    </lineage>
</organism>
<evidence type="ECO:0000313" key="4">
    <source>
        <dbReference type="Proteomes" id="UP000001683"/>
    </source>
</evidence>
<dbReference type="Proteomes" id="UP000001683">
    <property type="component" value="Chromosome"/>
</dbReference>
<dbReference type="PANTHER" id="PTHR34477:SF1">
    <property type="entry name" value="UPF0213 PROTEIN YHBQ"/>
    <property type="match status" value="1"/>
</dbReference>
<dbReference type="AlphaFoldDB" id="B2A134"/>
<dbReference type="KEGG" id="nth:Nther_1073"/>
<dbReference type="CDD" id="cd10456">
    <property type="entry name" value="GIY-YIG_UPF0213"/>
    <property type="match status" value="1"/>
</dbReference>
<feature type="domain" description="GIY-YIG" evidence="2">
    <location>
        <begin position="1"/>
        <end position="76"/>
    </location>
</feature>
<dbReference type="FunCoup" id="B2A134">
    <property type="interactions" value="59"/>
</dbReference>
<comment type="similarity">
    <text evidence="1">Belongs to the UPF0213 family.</text>
</comment>
<evidence type="ECO:0000256" key="1">
    <source>
        <dbReference type="ARBA" id="ARBA00007435"/>
    </source>
</evidence>
<protein>
    <submittedName>
        <fullName evidence="3">Excinuclease ABC C subunit domain protein</fullName>
    </submittedName>
</protein>
<dbReference type="STRING" id="457570.Nther_1073"/>
<dbReference type="InterPro" id="IPR035901">
    <property type="entry name" value="GIY-YIG_endonuc_sf"/>
</dbReference>
<evidence type="ECO:0000259" key="2">
    <source>
        <dbReference type="PROSITE" id="PS50164"/>
    </source>
</evidence>
<gene>
    <name evidence="3" type="ordered locus">Nther_1073</name>
</gene>
<reference evidence="3 4" key="2">
    <citation type="journal article" date="2011" name="J. Bacteriol.">
        <title>Complete genome sequence of the anaerobic, halophilic alkalithermophile Natranaerobius thermophilus JW/NM-WN-LF.</title>
        <authorList>
            <person name="Zhao B."/>
            <person name="Mesbah N.M."/>
            <person name="Dalin E."/>
            <person name="Goodwin L."/>
            <person name="Nolan M."/>
            <person name="Pitluck S."/>
            <person name="Chertkov O."/>
            <person name="Brettin T.S."/>
            <person name="Han J."/>
            <person name="Larimer F.W."/>
            <person name="Land M.L."/>
            <person name="Hauser L."/>
            <person name="Kyrpides N."/>
            <person name="Wiegel J."/>
        </authorList>
    </citation>
    <scope>NUCLEOTIDE SEQUENCE [LARGE SCALE GENOMIC DNA]</scope>
    <source>
        <strain evidence="4">ATCC BAA-1301 / DSM 18059 / JW/NM-WN-LF</strain>
    </source>
</reference>
<reference evidence="3 4" key="1">
    <citation type="submission" date="2008-04" db="EMBL/GenBank/DDBJ databases">
        <title>Complete sequence of chromosome of Natranaerobius thermophilus JW/NM-WN-LF.</title>
        <authorList>
            <consortium name="US DOE Joint Genome Institute"/>
            <person name="Copeland A."/>
            <person name="Lucas S."/>
            <person name="Lapidus A."/>
            <person name="Glavina del Rio T."/>
            <person name="Dalin E."/>
            <person name="Tice H."/>
            <person name="Bruce D."/>
            <person name="Goodwin L."/>
            <person name="Pitluck S."/>
            <person name="Chertkov O."/>
            <person name="Brettin T."/>
            <person name="Detter J.C."/>
            <person name="Han C."/>
            <person name="Kuske C.R."/>
            <person name="Schmutz J."/>
            <person name="Larimer F."/>
            <person name="Land M."/>
            <person name="Hauser L."/>
            <person name="Kyrpides N."/>
            <person name="Lykidis A."/>
            <person name="Mesbah N.M."/>
            <person name="Wiegel J."/>
        </authorList>
    </citation>
    <scope>NUCLEOTIDE SEQUENCE [LARGE SCALE GENOMIC DNA]</scope>
    <source>
        <strain evidence="4">ATCC BAA-1301 / DSM 18059 / JW/NM-WN-LF</strain>
    </source>
</reference>
<dbReference type="PROSITE" id="PS50164">
    <property type="entry name" value="GIY_YIG"/>
    <property type="match status" value="1"/>
</dbReference>
<evidence type="ECO:0000313" key="3">
    <source>
        <dbReference type="EMBL" id="ACB84657.1"/>
    </source>
</evidence>
<dbReference type="RefSeq" id="WP_012447533.1">
    <property type="nucleotide sequence ID" value="NC_010718.1"/>
</dbReference>
<dbReference type="PANTHER" id="PTHR34477">
    <property type="entry name" value="UPF0213 PROTEIN YHBQ"/>
    <property type="match status" value="1"/>
</dbReference>
<accession>B2A134</accession>
<proteinExistence type="inferred from homology"/>
<dbReference type="EMBL" id="CP001034">
    <property type="protein sequence ID" value="ACB84657.1"/>
    <property type="molecule type" value="Genomic_DNA"/>
</dbReference>
<dbReference type="InterPro" id="IPR050190">
    <property type="entry name" value="UPF0213_domain"/>
</dbReference>
<name>B2A134_NATTJ</name>
<dbReference type="Pfam" id="PF01541">
    <property type="entry name" value="GIY-YIG"/>
    <property type="match status" value="1"/>
</dbReference>
<dbReference type="eggNOG" id="COG2827">
    <property type="taxonomic scope" value="Bacteria"/>
</dbReference>
<dbReference type="Gene3D" id="3.40.1440.10">
    <property type="entry name" value="GIY-YIG endonuclease"/>
    <property type="match status" value="1"/>
</dbReference>
<dbReference type="SUPFAM" id="SSF82771">
    <property type="entry name" value="GIY-YIG endonuclease"/>
    <property type="match status" value="1"/>
</dbReference>
<dbReference type="HOGENOM" id="CLU_135650_0_3_9"/>
<dbReference type="InterPro" id="IPR000305">
    <property type="entry name" value="GIY-YIG_endonuc"/>
</dbReference>